<feature type="transmembrane region" description="Helical" evidence="2">
    <location>
        <begin position="65"/>
        <end position="85"/>
    </location>
</feature>
<dbReference type="AlphaFoldDB" id="A0A7W3LW73"/>
<name>A0A7W3LW73_ACTNM</name>
<proteinExistence type="predicted"/>
<gene>
    <name evidence="3" type="ORF">HNR61_007063</name>
</gene>
<evidence type="ECO:0000313" key="4">
    <source>
        <dbReference type="Proteomes" id="UP000572680"/>
    </source>
</evidence>
<evidence type="ECO:0000313" key="3">
    <source>
        <dbReference type="EMBL" id="MBA8955389.1"/>
    </source>
</evidence>
<feature type="transmembrane region" description="Helical" evidence="2">
    <location>
        <begin position="6"/>
        <end position="25"/>
    </location>
</feature>
<organism evidence="3 4">
    <name type="scientific">Actinomadura namibiensis</name>
    <dbReference type="NCBI Taxonomy" id="182080"/>
    <lineage>
        <taxon>Bacteria</taxon>
        <taxon>Bacillati</taxon>
        <taxon>Actinomycetota</taxon>
        <taxon>Actinomycetes</taxon>
        <taxon>Streptosporangiales</taxon>
        <taxon>Thermomonosporaceae</taxon>
        <taxon>Actinomadura</taxon>
    </lineage>
</organism>
<reference evidence="3 4" key="1">
    <citation type="submission" date="2020-08" db="EMBL/GenBank/DDBJ databases">
        <title>Genomic Encyclopedia of Type Strains, Phase IV (KMG-IV): sequencing the most valuable type-strain genomes for metagenomic binning, comparative biology and taxonomic classification.</title>
        <authorList>
            <person name="Goeker M."/>
        </authorList>
    </citation>
    <scope>NUCLEOTIDE SEQUENCE [LARGE SCALE GENOMIC DNA]</scope>
    <source>
        <strain evidence="3 4">DSM 44197</strain>
    </source>
</reference>
<feature type="region of interest" description="Disordered" evidence="1">
    <location>
        <begin position="91"/>
        <end position="139"/>
    </location>
</feature>
<keyword evidence="2" id="KW-0472">Membrane</keyword>
<dbReference type="RefSeq" id="WP_182847376.1">
    <property type="nucleotide sequence ID" value="NZ_BAAALP010000068.1"/>
</dbReference>
<dbReference type="Proteomes" id="UP000572680">
    <property type="component" value="Unassembled WGS sequence"/>
</dbReference>
<dbReference type="EMBL" id="JACJIA010000011">
    <property type="protein sequence ID" value="MBA8955389.1"/>
    <property type="molecule type" value="Genomic_DNA"/>
</dbReference>
<keyword evidence="2" id="KW-0812">Transmembrane</keyword>
<evidence type="ECO:0000256" key="2">
    <source>
        <dbReference type="SAM" id="Phobius"/>
    </source>
</evidence>
<feature type="transmembrane region" description="Helical" evidence="2">
    <location>
        <begin position="37"/>
        <end position="59"/>
    </location>
</feature>
<keyword evidence="2" id="KW-1133">Transmembrane helix</keyword>
<comment type="caution">
    <text evidence="3">The sequence shown here is derived from an EMBL/GenBank/DDBJ whole genome shotgun (WGS) entry which is preliminary data.</text>
</comment>
<keyword evidence="4" id="KW-1185">Reference proteome</keyword>
<accession>A0A7W3LW73</accession>
<protein>
    <recommendedName>
        <fullName evidence="5">Cellulose synthase</fullName>
    </recommendedName>
</protein>
<feature type="compositionally biased region" description="Low complexity" evidence="1">
    <location>
        <begin position="105"/>
        <end position="125"/>
    </location>
</feature>
<sequence>MSDTLIFAISLGVTLLGLVLSWGVARRRGAASGMRGAALSLLPLAAALTGATEFFVTLAFSPVRWAGAVVAGLAVLLYVVSGAMLSRRAGREAAPATGAGGGKPAGRPAGKPAGKQGRAQAPAPRRAVERREAAPALDDDMAEIEEILRNRGIK</sequence>
<evidence type="ECO:0008006" key="5">
    <source>
        <dbReference type="Google" id="ProtNLM"/>
    </source>
</evidence>
<evidence type="ECO:0000256" key="1">
    <source>
        <dbReference type="SAM" id="MobiDB-lite"/>
    </source>
</evidence>